<evidence type="ECO:0000256" key="1">
    <source>
        <dbReference type="PROSITE-ProRule" id="PRU00175"/>
    </source>
</evidence>
<dbReference type="Gene3D" id="3.30.40.10">
    <property type="entry name" value="Zinc/RING finger domain, C3HC4 (zinc finger)"/>
    <property type="match status" value="1"/>
</dbReference>
<keyword evidence="1" id="KW-0479">Metal-binding</keyword>
<reference evidence="3" key="1">
    <citation type="journal article" date="2021" name="Nat. Commun.">
        <title>Genetic determinants of endophytism in the Arabidopsis root mycobiome.</title>
        <authorList>
            <person name="Mesny F."/>
            <person name="Miyauchi S."/>
            <person name="Thiergart T."/>
            <person name="Pickel B."/>
            <person name="Atanasova L."/>
            <person name="Karlsson M."/>
            <person name="Huettel B."/>
            <person name="Barry K.W."/>
            <person name="Haridas S."/>
            <person name="Chen C."/>
            <person name="Bauer D."/>
            <person name="Andreopoulos W."/>
            <person name="Pangilinan J."/>
            <person name="LaButti K."/>
            <person name="Riley R."/>
            <person name="Lipzen A."/>
            <person name="Clum A."/>
            <person name="Drula E."/>
            <person name="Henrissat B."/>
            <person name="Kohler A."/>
            <person name="Grigoriev I.V."/>
            <person name="Martin F.M."/>
            <person name="Hacquard S."/>
        </authorList>
    </citation>
    <scope>NUCLEOTIDE SEQUENCE</scope>
    <source>
        <strain evidence="3">MPI-SDFR-AT-0068</strain>
    </source>
</reference>
<protein>
    <recommendedName>
        <fullName evidence="2">RING-type domain-containing protein</fullName>
    </recommendedName>
</protein>
<evidence type="ECO:0000313" key="3">
    <source>
        <dbReference type="EMBL" id="KAH7238184.1"/>
    </source>
</evidence>
<feature type="domain" description="RING-type" evidence="2">
    <location>
        <begin position="30"/>
        <end position="87"/>
    </location>
</feature>
<dbReference type="EMBL" id="JAGPXF010000006">
    <property type="protein sequence ID" value="KAH7238184.1"/>
    <property type="molecule type" value="Genomic_DNA"/>
</dbReference>
<dbReference type="SUPFAM" id="SSF57850">
    <property type="entry name" value="RING/U-box"/>
    <property type="match status" value="1"/>
</dbReference>
<evidence type="ECO:0000313" key="4">
    <source>
        <dbReference type="Proteomes" id="UP000813427"/>
    </source>
</evidence>
<organism evidence="3 4">
    <name type="scientific">Fusarium tricinctum</name>
    <dbReference type="NCBI Taxonomy" id="61284"/>
    <lineage>
        <taxon>Eukaryota</taxon>
        <taxon>Fungi</taxon>
        <taxon>Dikarya</taxon>
        <taxon>Ascomycota</taxon>
        <taxon>Pezizomycotina</taxon>
        <taxon>Sordariomycetes</taxon>
        <taxon>Hypocreomycetidae</taxon>
        <taxon>Hypocreales</taxon>
        <taxon>Nectriaceae</taxon>
        <taxon>Fusarium</taxon>
        <taxon>Fusarium tricinctum species complex</taxon>
    </lineage>
</organism>
<accession>A0A8K0RPS8</accession>
<dbReference type="OrthoDB" id="8062037at2759"/>
<keyword evidence="4" id="KW-1185">Reference proteome</keyword>
<comment type="caution">
    <text evidence="3">The sequence shown here is derived from an EMBL/GenBank/DDBJ whole genome shotgun (WGS) entry which is preliminary data.</text>
</comment>
<keyword evidence="1" id="KW-0862">Zinc</keyword>
<dbReference type="PROSITE" id="PS50089">
    <property type="entry name" value="ZF_RING_2"/>
    <property type="match status" value="1"/>
</dbReference>
<evidence type="ECO:0000259" key="2">
    <source>
        <dbReference type="PROSITE" id="PS50089"/>
    </source>
</evidence>
<dbReference type="InterPro" id="IPR013083">
    <property type="entry name" value="Znf_RING/FYVE/PHD"/>
</dbReference>
<sequence length="316" mass="35642">MSTVNETYFPELLKIITEDPLAAERLDLECPICKESTTINNSNDPTGFGSHDAYILPCMHIVGLSCATNLILHDRKTETTHRCPTCRADLFHSGCGHPNTKGTLLHLSEAWRPTMIISILDSNRLDEFCMACYFEFITDRLTRIAFDESDLSNFVTGGRVVKLFLKWEEKVYKALSCPKNTTTIMELPIQPILKNAIERIREPMAKLLNVPADKTAELEFHLVLLELNPAQGLESLLHEFSFLSQIADMQDVAVALQRPGAGTQSKSNTLSVSSSFILVNESIEVEGLALETKGLVFLTRKHVHIRRLIVYWIIYY</sequence>
<name>A0A8K0RPS8_9HYPO</name>
<dbReference type="Proteomes" id="UP000813427">
    <property type="component" value="Unassembled WGS sequence"/>
</dbReference>
<proteinExistence type="predicted"/>
<keyword evidence="1" id="KW-0863">Zinc-finger</keyword>
<dbReference type="InterPro" id="IPR001841">
    <property type="entry name" value="Znf_RING"/>
</dbReference>
<gene>
    <name evidence="3" type="ORF">BKA59DRAFT_457540</name>
</gene>
<dbReference type="GO" id="GO:0008270">
    <property type="term" value="F:zinc ion binding"/>
    <property type="evidence" value="ECO:0007669"/>
    <property type="project" value="UniProtKB-KW"/>
</dbReference>
<dbReference type="AlphaFoldDB" id="A0A8K0RPS8"/>